<gene>
    <name evidence="1" type="ORF">DW099_19765</name>
</gene>
<evidence type="ECO:0008006" key="3">
    <source>
        <dbReference type="Google" id="ProtNLM"/>
    </source>
</evidence>
<proteinExistence type="predicted"/>
<dbReference type="AlphaFoldDB" id="A0A415DSB5"/>
<organism evidence="1 2">
    <name type="scientific">Emergencia timonensis</name>
    <dbReference type="NCBI Taxonomy" id="1776384"/>
    <lineage>
        <taxon>Bacteria</taxon>
        <taxon>Bacillati</taxon>
        <taxon>Bacillota</taxon>
        <taxon>Clostridia</taxon>
        <taxon>Peptostreptococcales</taxon>
        <taxon>Anaerovoracaceae</taxon>
        <taxon>Emergencia</taxon>
    </lineage>
</organism>
<evidence type="ECO:0000313" key="2">
    <source>
        <dbReference type="Proteomes" id="UP000284841"/>
    </source>
</evidence>
<dbReference type="Proteomes" id="UP000284841">
    <property type="component" value="Unassembled WGS sequence"/>
</dbReference>
<accession>A0A415DSB5</accession>
<dbReference type="InterPro" id="IPR013783">
    <property type="entry name" value="Ig-like_fold"/>
</dbReference>
<dbReference type="InterPro" id="IPR036116">
    <property type="entry name" value="FN3_sf"/>
</dbReference>
<dbReference type="CDD" id="cd00063">
    <property type="entry name" value="FN3"/>
    <property type="match status" value="1"/>
</dbReference>
<protein>
    <recommendedName>
        <fullName evidence="3">Fibronectin type-III domain-containing protein</fullName>
    </recommendedName>
</protein>
<sequence>MSVVFTYTVGTAFAAAGTPTKEDVIKQAEAMAQSYKNSINSVKNIYANKNFVKDSAGVERCSDLKLTATNGGTVNTSKDAFDKVLTEEIATINDAIDAKVIAVKAADDVPTAQGKLADITAEYEKYDTVAEWTALVTNDKLAAAELVVTRDKAVDTLSAYNYASYSAANAATLKAIIEDPASGLEAIKKYASTGEGADIELIVADSTGINAVLAKAAAVKSLTDEDADAKALADAKEAKIAELKNYAEVEYAAQLFDANAAVAVAQKAYDADKSDANKATLDAAKAAVANLRGNIDAIVAVQTVAINKIAVKVDVEKFDVKANIDWNSFDDNAAKIAIANAVKEYAAILAYATESDGSLKYDATVAKAELDSLVVEIYTTNTYTTEQKAKEALLAAFDSKASLSGVRATAVGTVEALKADVDTLYSGSRIDEVKQIVKDGVAAVKAAKTVAEINAAVKAAEDAKAAVISNQMHALEIASPNGELFKEYDVKYKAQLLSYLNDFYTKASVKPAADKDDLLATDGLSGTLYTEMMKAYTKDEMATKFTEVKAMIDALKTPEQLLEAKSAVEALILAIDNTVILDSKDKIVAARKALDAYNAMPGKSVEVGTDYVSVLTNAERDVKALEIKKVEDLIDAIGTVTKDSKEAIELAKSTYDAYVEEYGAANFSIAGAKLTALNNAIDKLNSIAVDEVIKMIAALPDADDVKLADKDAVKAAKEAYDALEASQQAKVTNIAKLILLEARVDALQEIQDARLTVGVQSTTLKASSKAYKGRTRVSWTKSYGYKVDGYEVYRSTKKDTGYKFMGRTQKSYMDNKKDLKKGTRYYYKVRGYRTIGDEKVYTKWSSKAIRTAK</sequence>
<dbReference type="InterPro" id="IPR003961">
    <property type="entry name" value="FN3_dom"/>
</dbReference>
<dbReference type="STRING" id="1776384.GCA_900086585_01545"/>
<dbReference type="SUPFAM" id="SSF49265">
    <property type="entry name" value="Fibronectin type III"/>
    <property type="match status" value="1"/>
</dbReference>
<dbReference type="EMBL" id="QRMS01000014">
    <property type="protein sequence ID" value="RHJ82524.1"/>
    <property type="molecule type" value="Genomic_DNA"/>
</dbReference>
<keyword evidence="2" id="KW-1185">Reference proteome</keyword>
<name>A0A415DSB5_9FIRM</name>
<dbReference type="Gene3D" id="2.60.40.10">
    <property type="entry name" value="Immunoglobulins"/>
    <property type="match status" value="1"/>
</dbReference>
<reference evidence="1 2" key="1">
    <citation type="submission" date="2018-08" db="EMBL/GenBank/DDBJ databases">
        <title>A genome reference for cultivated species of the human gut microbiota.</title>
        <authorList>
            <person name="Zou Y."/>
            <person name="Xue W."/>
            <person name="Luo G."/>
        </authorList>
    </citation>
    <scope>NUCLEOTIDE SEQUENCE [LARGE SCALE GENOMIC DNA]</scope>
    <source>
        <strain evidence="1 2">AM07-24</strain>
    </source>
</reference>
<comment type="caution">
    <text evidence="1">The sequence shown here is derived from an EMBL/GenBank/DDBJ whole genome shotgun (WGS) entry which is preliminary data.</text>
</comment>
<evidence type="ECO:0000313" key="1">
    <source>
        <dbReference type="EMBL" id="RHJ82524.1"/>
    </source>
</evidence>